<evidence type="ECO:0000256" key="4">
    <source>
        <dbReference type="ARBA" id="ARBA00023295"/>
    </source>
</evidence>
<evidence type="ECO:0000256" key="3">
    <source>
        <dbReference type="ARBA" id="ARBA00022801"/>
    </source>
</evidence>
<dbReference type="InterPro" id="IPR051923">
    <property type="entry name" value="Glycosyl_Hydrolase_39"/>
</dbReference>
<name>A0A9C5ZIT0_9MUSC</name>
<dbReference type="Pfam" id="PF01229">
    <property type="entry name" value="Glyco_hydro_39"/>
    <property type="match status" value="1"/>
</dbReference>
<evidence type="ECO:0000313" key="7">
    <source>
        <dbReference type="RefSeq" id="XP_037897384.1"/>
    </source>
</evidence>
<evidence type="ECO:0000259" key="5">
    <source>
        <dbReference type="Pfam" id="PF01229"/>
    </source>
</evidence>
<keyword evidence="6" id="KW-1185">Reference proteome</keyword>
<keyword evidence="3" id="KW-0378">Hydrolase</keyword>
<dbReference type="KEGG" id="gfs:119642330"/>
<evidence type="ECO:0000256" key="2">
    <source>
        <dbReference type="ARBA" id="ARBA00022729"/>
    </source>
</evidence>
<gene>
    <name evidence="7" type="primary">LOC119642330</name>
</gene>
<dbReference type="PANTHER" id="PTHR12631">
    <property type="entry name" value="ALPHA-L-IDURONIDASE"/>
    <property type="match status" value="1"/>
</dbReference>
<evidence type="ECO:0000256" key="1">
    <source>
        <dbReference type="ARBA" id="ARBA00008875"/>
    </source>
</evidence>
<sequence length="128" mass="15282">MQMDLFLISSLPDGAITHIRIHWMLESIKFIQFNQSGQAQYNFEVLDRFLDDLDEMHLMLVFEFMGNLSNFCAKKPAHNYFLCEGLSYQEVKRFHNRFGIENLLNYRFETWNEPDLLAYNKLNFTLEG</sequence>
<keyword evidence="2" id="KW-0732">Signal</keyword>
<dbReference type="InterPro" id="IPR017853">
    <property type="entry name" value="GH"/>
</dbReference>
<dbReference type="InterPro" id="IPR049166">
    <property type="entry name" value="GH39_cat"/>
</dbReference>
<protein>
    <submittedName>
        <fullName evidence="7">Alpha-L-iduronidase-like</fullName>
    </submittedName>
</protein>
<dbReference type="RefSeq" id="XP_037897384.1">
    <property type="nucleotide sequence ID" value="XM_038041456.1"/>
</dbReference>
<comment type="similarity">
    <text evidence="1">Belongs to the glycosyl hydrolase 39 family.</text>
</comment>
<dbReference type="GO" id="GO:0003940">
    <property type="term" value="F:L-iduronidase activity"/>
    <property type="evidence" value="ECO:0007669"/>
    <property type="project" value="TreeGrafter"/>
</dbReference>
<dbReference type="Proteomes" id="UP000092443">
    <property type="component" value="Unplaced"/>
</dbReference>
<reference evidence="7" key="1">
    <citation type="submission" date="2025-08" db="UniProtKB">
        <authorList>
            <consortium name="RefSeq"/>
        </authorList>
    </citation>
    <scope>IDENTIFICATION</scope>
    <source>
        <tissue evidence="7">Whole body pupa</tissue>
    </source>
</reference>
<keyword evidence="4" id="KW-0326">Glycosidase</keyword>
<organism evidence="6 7">
    <name type="scientific">Glossina fuscipes</name>
    <dbReference type="NCBI Taxonomy" id="7396"/>
    <lineage>
        <taxon>Eukaryota</taxon>
        <taxon>Metazoa</taxon>
        <taxon>Ecdysozoa</taxon>
        <taxon>Arthropoda</taxon>
        <taxon>Hexapoda</taxon>
        <taxon>Insecta</taxon>
        <taxon>Pterygota</taxon>
        <taxon>Neoptera</taxon>
        <taxon>Endopterygota</taxon>
        <taxon>Diptera</taxon>
        <taxon>Brachycera</taxon>
        <taxon>Muscomorpha</taxon>
        <taxon>Hippoboscoidea</taxon>
        <taxon>Glossinidae</taxon>
        <taxon>Glossina</taxon>
    </lineage>
</organism>
<dbReference type="SUPFAM" id="SSF51445">
    <property type="entry name" value="(Trans)glycosidases"/>
    <property type="match status" value="1"/>
</dbReference>
<accession>A0A9C5ZIT0</accession>
<dbReference type="Gene3D" id="3.20.20.80">
    <property type="entry name" value="Glycosidases"/>
    <property type="match status" value="1"/>
</dbReference>
<dbReference type="GeneID" id="119642330"/>
<dbReference type="AlphaFoldDB" id="A0A9C5ZIT0"/>
<dbReference type="PANTHER" id="PTHR12631:SF8">
    <property type="entry name" value="ALPHA-L-IDURONIDASE"/>
    <property type="match status" value="1"/>
</dbReference>
<evidence type="ECO:0000313" key="6">
    <source>
        <dbReference type="Proteomes" id="UP000092443"/>
    </source>
</evidence>
<proteinExistence type="inferred from homology"/>
<feature type="domain" description="Glycosyl hydrolases family 39 N-terminal catalytic" evidence="5">
    <location>
        <begin position="12"/>
        <end position="126"/>
    </location>
</feature>